<organism evidence="8 9">
    <name type="scientific">Paramecium sonneborni</name>
    <dbReference type="NCBI Taxonomy" id="65129"/>
    <lineage>
        <taxon>Eukaryota</taxon>
        <taxon>Sar</taxon>
        <taxon>Alveolata</taxon>
        <taxon>Ciliophora</taxon>
        <taxon>Intramacronucleata</taxon>
        <taxon>Oligohymenophorea</taxon>
        <taxon>Peniculida</taxon>
        <taxon>Parameciidae</taxon>
        <taxon>Paramecium</taxon>
    </lineage>
</organism>
<evidence type="ECO:0000256" key="4">
    <source>
        <dbReference type="ARBA" id="ARBA00023136"/>
    </source>
</evidence>
<feature type="transmembrane region" description="Helical" evidence="5">
    <location>
        <begin position="306"/>
        <end position="327"/>
    </location>
</feature>
<dbReference type="Pfam" id="PF12430">
    <property type="entry name" value="ABA_GPCR"/>
    <property type="match status" value="1"/>
</dbReference>
<feature type="transmembrane region" description="Helical" evidence="5">
    <location>
        <begin position="454"/>
        <end position="470"/>
    </location>
</feature>
<evidence type="ECO:0000256" key="5">
    <source>
        <dbReference type="SAM" id="Phobius"/>
    </source>
</evidence>
<feature type="transmembrane region" description="Helical" evidence="5">
    <location>
        <begin position="23"/>
        <end position="48"/>
    </location>
</feature>
<evidence type="ECO:0000256" key="1">
    <source>
        <dbReference type="ARBA" id="ARBA00004141"/>
    </source>
</evidence>
<keyword evidence="9" id="KW-1185">Reference proteome</keyword>
<dbReference type="InterPro" id="IPR025969">
    <property type="entry name" value="ABA_GPCR_dom"/>
</dbReference>
<dbReference type="GO" id="GO:0016020">
    <property type="term" value="C:membrane"/>
    <property type="evidence" value="ECO:0007669"/>
    <property type="project" value="UniProtKB-SubCell"/>
</dbReference>
<dbReference type="Proteomes" id="UP000692954">
    <property type="component" value="Unassembled WGS sequence"/>
</dbReference>
<evidence type="ECO:0000256" key="3">
    <source>
        <dbReference type="ARBA" id="ARBA00022989"/>
    </source>
</evidence>
<dbReference type="Pfam" id="PF12537">
    <property type="entry name" value="GPHR_N"/>
    <property type="match status" value="1"/>
</dbReference>
<evidence type="ECO:0008006" key="10">
    <source>
        <dbReference type="Google" id="ProtNLM"/>
    </source>
</evidence>
<dbReference type="OrthoDB" id="264392at2759"/>
<feature type="transmembrane region" description="Helical" evidence="5">
    <location>
        <begin position="403"/>
        <end position="423"/>
    </location>
</feature>
<dbReference type="EMBL" id="CAJJDN010000027">
    <property type="protein sequence ID" value="CAD8071239.1"/>
    <property type="molecule type" value="Genomic_DNA"/>
</dbReference>
<dbReference type="InterPro" id="IPR015672">
    <property type="entry name" value="GPHR/GTG"/>
</dbReference>
<gene>
    <name evidence="8" type="ORF">PSON_ATCC_30995.1.T0270423</name>
</gene>
<keyword evidence="3 5" id="KW-1133">Transmembrane helix</keyword>
<dbReference type="PANTHER" id="PTHR15948">
    <property type="entry name" value="G-PROTEIN COUPLED RECEPTOR 89-RELATED"/>
    <property type="match status" value="1"/>
</dbReference>
<evidence type="ECO:0000256" key="2">
    <source>
        <dbReference type="ARBA" id="ARBA00022692"/>
    </source>
</evidence>
<name>A0A8S1LVJ2_9CILI</name>
<feature type="transmembrane region" description="Helical" evidence="5">
    <location>
        <begin position="127"/>
        <end position="145"/>
    </location>
</feature>
<comment type="subcellular location">
    <subcellularLocation>
        <location evidence="1">Membrane</location>
        <topology evidence="1">Multi-pass membrane protein</topology>
    </subcellularLocation>
</comment>
<proteinExistence type="predicted"/>
<dbReference type="PANTHER" id="PTHR15948:SF0">
    <property type="entry name" value="GOLGI PH REGULATOR A-RELATED"/>
    <property type="match status" value="1"/>
</dbReference>
<evidence type="ECO:0000259" key="7">
    <source>
        <dbReference type="Pfam" id="PF12537"/>
    </source>
</evidence>
<reference evidence="8" key="1">
    <citation type="submission" date="2021-01" db="EMBL/GenBank/DDBJ databases">
        <authorList>
            <consortium name="Genoscope - CEA"/>
            <person name="William W."/>
        </authorList>
    </citation>
    <scope>NUCLEOTIDE SEQUENCE</scope>
</reference>
<feature type="transmembrane region" description="Helical" evidence="5">
    <location>
        <begin position="354"/>
        <end position="373"/>
    </location>
</feature>
<dbReference type="InterPro" id="IPR022535">
    <property type="entry name" value="Golgi_pH-regulator_cons_dom"/>
</dbReference>
<accession>A0A8S1LVJ2</accession>
<feature type="domain" description="Abscisic acid G-protein coupled receptor-like" evidence="6">
    <location>
        <begin position="294"/>
        <end position="468"/>
    </location>
</feature>
<sequence>MLIDQNTWHGFIDLSDQTNIESWLGWIIYFCCLIAAMILGHWLLTSFIVPDYDIHSKFTVFLFCLTFSLSTMALGMFIFEIFKIGQSQTRPKLWSFTLMSDVLLLLYILPNLSFYFIFHRMGFGKHIILIFWLSALTILVASYFFDKLPITNVQLNLPSQIDFITNIGTYMIGILSGFGAVYCPWAYFQMISLDINKVKQGKKSIISNIYFIIAEIEKSVVKLVLINEEYRNKKNGEVQSTFFWARIQNWFKKKPRESQQRKDLKEELRQLKVIHNQLYDHFKDYIDEETRYYQSKSLYGKFLKRLAWIVLIYCIYKMIMSTINAIWGRKKSIDPISRILKVILPFFGFELDQITYETLAMYGTFIFMGYLMFSNVRSFSLNLVNIFNTFMGMAVLQKLPYEIMVLFIAEVFGVYLLSTVILLQTSLPDSFISNLKEYSQGIEILSHYENIDRFFLMSGFISTIIIYANYHRRKQKLENFEKSDLKLRD</sequence>
<keyword evidence="4 5" id="KW-0472">Membrane</keyword>
<feature type="transmembrane region" description="Helical" evidence="5">
    <location>
        <begin position="94"/>
        <end position="118"/>
    </location>
</feature>
<feature type="transmembrane region" description="Helical" evidence="5">
    <location>
        <begin position="167"/>
        <end position="188"/>
    </location>
</feature>
<comment type="caution">
    <text evidence="8">The sequence shown here is derived from an EMBL/GenBank/DDBJ whole genome shotgun (WGS) entry which is preliminary data.</text>
</comment>
<evidence type="ECO:0000313" key="9">
    <source>
        <dbReference type="Proteomes" id="UP000692954"/>
    </source>
</evidence>
<protein>
    <recommendedName>
        <fullName evidence="10">Abscisic acid G-protein coupled receptor-like domain-containing protein</fullName>
    </recommendedName>
</protein>
<keyword evidence="2 5" id="KW-0812">Transmembrane</keyword>
<feature type="domain" description="Golgi pH regulator conserved" evidence="7">
    <location>
        <begin position="161"/>
        <end position="224"/>
    </location>
</feature>
<feature type="transmembrane region" description="Helical" evidence="5">
    <location>
        <begin position="60"/>
        <end position="82"/>
    </location>
</feature>
<evidence type="ECO:0000259" key="6">
    <source>
        <dbReference type="Pfam" id="PF12430"/>
    </source>
</evidence>
<dbReference type="AlphaFoldDB" id="A0A8S1LVJ2"/>
<evidence type="ECO:0000313" key="8">
    <source>
        <dbReference type="EMBL" id="CAD8071239.1"/>
    </source>
</evidence>